<name>A0ACB6Q8F9_9PLEO</name>
<comment type="caution">
    <text evidence="1">The sequence shown here is derived from an EMBL/GenBank/DDBJ whole genome shotgun (WGS) entry which is preliminary data.</text>
</comment>
<dbReference type="EMBL" id="MU003553">
    <property type="protein sequence ID" value="KAF2463155.1"/>
    <property type="molecule type" value="Genomic_DNA"/>
</dbReference>
<gene>
    <name evidence="1" type="ORF">BDR25DRAFT_363063</name>
</gene>
<reference evidence="1" key="1">
    <citation type="journal article" date="2020" name="Stud. Mycol.">
        <title>101 Dothideomycetes genomes: a test case for predicting lifestyles and emergence of pathogens.</title>
        <authorList>
            <person name="Haridas S."/>
            <person name="Albert R."/>
            <person name="Binder M."/>
            <person name="Bloem J."/>
            <person name="Labutti K."/>
            <person name="Salamov A."/>
            <person name="Andreopoulos B."/>
            <person name="Baker S."/>
            <person name="Barry K."/>
            <person name="Bills G."/>
            <person name="Bluhm B."/>
            <person name="Cannon C."/>
            <person name="Castanera R."/>
            <person name="Culley D."/>
            <person name="Daum C."/>
            <person name="Ezra D."/>
            <person name="Gonzalez J."/>
            <person name="Henrissat B."/>
            <person name="Kuo A."/>
            <person name="Liang C."/>
            <person name="Lipzen A."/>
            <person name="Lutzoni F."/>
            <person name="Magnuson J."/>
            <person name="Mondo S."/>
            <person name="Nolan M."/>
            <person name="Ohm R."/>
            <person name="Pangilinan J."/>
            <person name="Park H.-J."/>
            <person name="Ramirez L."/>
            <person name="Alfaro M."/>
            <person name="Sun H."/>
            <person name="Tritt A."/>
            <person name="Yoshinaga Y."/>
            <person name="Zwiers L.-H."/>
            <person name="Turgeon B."/>
            <person name="Goodwin S."/>
            <person name="Spatafora J."/>
            <person name="Crous P."/>
            <person name="Grigoriev I."/>
        </authorList>
    </citation>
    <scope>NUCLEOTIDE SEQUENCE</scope>
    <source>
        <strain evidence="1">ATCC 200398</strain>
    </source>
</reference>
<accession>A0ACB6Q8F9</accession>
<evidence type="ECO:0000313" key="2">
    <source>
        <dbReference type="Proteomes" id="UP000799755"/>
    </source>
</evidence>
<keyword evidence="2" id="KW-1185">Reference proteome</keyword>
<protein>
    <submittedName>
        <fullName evidence="1">Uncharacterized protein</fullName>
    </submittedName>
</protein>
<evidence type="ECO:0000313" key="1">
    <source>
        <dbReference type="EMBL" id="KAF2463155.1"/>
    </source>
</evidence>
<organism evidence="1 2">
    <name type="scientific">Lindgomyces ingoldianus</name>
    <dbReference type="NCBI Taxonomy" id="673940"/>
    <lineage>
        <taxon>Eukaryota</taxon>
        <taxon>Fungi</taxon>
        <taxon>Dikarya</taxon>
        <taxon>Ascomycota</taxon>
        <taxon>Pezizomycotina</taxon>
        <taxon>Dothideomycetes</taxon>
        <taxon>Pleosporomycetidae</taxon>
        <taxon>Pleosporales</taxon>
        <taxon>Lindgomycetaceae</taxon>
        <taxon>Lindgomyces</taxon>
    </lineage>
</organism>
<sequence length="216" mass="24720">MIYKFVLILSLLCHSSTVTEIGTATRDPISRLWPAFYRIIVPSSRAVCIHHKCHDASLPHCRFTDPSWIICDTYIRTKDGQYYDANSELRYFLTSEPQAELEQATQEFVTNSNDGKILLWVTSPALDQLPSRQWPFLEGSFLKMAAWSPAFSSRLSQRRRLGCSSPLHHQIKARPAICGTAELWTHLQHIEKAKISQGNKMTTYLNPRSKMSYACK</sequence>
<dbReference type="Proteomes" id="UP000799755">
    <property type="component" value="Unassembled WGS sequence"/>
</dbReference>
<proteinExistence type="predicted"/>